<dbReference type="AlphaFoldDB" id="A0AAJ7WJH2"/>
<dbReference type="PANTHER" id="PTHR10380">
    <property type="entry name" value="CUTICLE PROTEIN"/>
    <property type="match status" value="1"/>
</dbReference>
<keyword evidence="1" id="KW-0193">Cuticle</keyword>
<dbReference type="InterPro" id="IPR000618">
    <property type="entry name" value="Insect_cuticle"/>
</dbReference>
<evidence type="ECO:0000256" key="2">
    <source>
        <dbReference type="SAM" id="MobiDB-lite"/>
    </source>
</evidence>
<dbReference type="Proteomes" id="UP000694867">
    <property type="component" value="Unplaced"/>
</dbReference>
<evidence type="ECO:0000256" key="1">
    <source>
        <dbReference type="PROSITE-ProRule" id="PRU00497"/>
    </source>
</evidence>
<feature type="region of interest" description="Disordered" evidence="2">
    <location>
        <begin position="140"/>
        <end position="161"/>
    </location>
</feature>
<dbReference type="PROSITE" id="PS51155">
    <property type="entry name" value="CHIT_BIND_RR_2"/>
    <property type="match status" value="1"/>
</dbReference>
<keyword evidence="3" id="KW-1185">Reference proteome</keyword>
<dbReference type="GO" id="GO:0062129">
    <property type="term" value="C:chitin-based extracellular matrix"/>
    <property type="evidence" value="ECO:0007669"/>
    <property type="project" value="TreeGrafter"/>
</dbReference>
<dbReference type="RefSeq" id="XP_028968223.1">
    <property type="nucleotide sequence ID" value="XM_029112390.1"/>
</dbReference>
<evidence type="ECO:0000313" key="4">
    <source>
        <dbReference type="RefSeq" id="XP_028968223.1"/>
    </source>
</evidence>
<proteinExistence type="predicted"/>
<dbReference type="Pfam" id="PF00379">
    <property type="entry name" value="Chitin_bind_4"/>
    <property type="match status" value="1"/>
</dbReference>
<name>A0AAJ7WJH2_9ACAR</name>
<feature type="region of interest" description="Disordered" evidence="2">
    <location>
        <begin position="31"/>
        <end position="50"/>
    </location>
</feature>
<dbReference type="GeneID" id="114828402"/>
<reference evidence="4" key="1">
    <citation type="submission" date="2025-08" db="UniProtKB">
        <authorList>
            <consortium name="RefSeq"/>
        </authorList>
    </citation>
    <scope>IDENTIFICATION</scope>
</reference>
<dbReference type="GO" id="GO:0008010">
    <property type="term" value="F:structural constituent of chitin-based larval cuticle"/>
    <property type="evidence" value="ECO:0007669"/>
    <property type="project" value="TreeGrafter"/>
</dbReference>
<sequence>MAQQETSSVEDVYPIGAGFERSEEKLGQQFYNPRAPGAVPKDRPQPYDFGFNIQDEYGNNQFRQETGDANGAVSGTYGYTDAFGIFRRVKYVADAAGYRAEVKSNEPGLKQESPASAVFQIDEPPQGAYVQVANGHSTSLVQTDRRVPARRFPAATSAARA</sequence>
<evidence type="ECO:0000313" key="3">
    <source>
        <dbReference type="Proteomes" id="UP000694867"/>
    </source>
</evidence>
<accession>A0AAJ7WJH2</accession>
<dbReference type="KEGG" id="goe:114828402"/>
<gene>
    <name evidence="4" type="primary">LOC114828402</name>
</gene>
<dbReference type="InterPro" id="IPR050468">
    <property type="entry name" value="Cuticle_Struct_Prot"/>
</dbReference>
<organism evidence="3 4">
    <name type="scientific">Galendromus occidentalis</name>
    <name type="common">western predatory mite</name>
    <dbReference type="NCBI Taxonomy" id="34638"/>
    <lineage>
        <taxon>Eukaryota</taxon>
        <taxon>Metazoa</taxon>
        <taxon>Ecdysozoa</taxon>
        <taxon>Arthropoda</taxon>
        <taxon>Chelicerata</taxon>
        <taxon>Arachnida</taxon>
        <taxon>Acari</taxon>
        <taxon>Parasitiformes</taxon>
        <taxon>Mesostigmata</taxon>
        <taxon>Gamasina</taxon>
        <taxon>Phytoseioidea</taxon>
        <taxon>Phytoseiidae</taxon>
        <taxon>Typhlodrominae</taxon>
        <taxon>Galendromus</taxon>
    </lineage>
</organism>
<protein>
    <submittedName>
        <fullName evidence="4">Adult-specific rigid cuticular protein 15.7-like</fullName>
    </submittedName>
</protein>
<dbReference type="PANTHER" id="PTHR10380:SF235">
    <property type="entry name" value="CUTICULAR PROTEIN 73D, ISOFORM B"/>
    <property type="match status" value="1"/>
</dbReference>